<evidence type="ECO:0000313" key="2">
    <source>
        <dbReference type="Proteomes" id="UP000602198"/>
    </source>
</evidence>
<dbReference type="Proteomes" id="UP000602198">
    <property type="component" value="Unassembled WGS sequence"/>
</dbReference>
<sequence>MYRIVPDPETAEQVAALPVDALLDYAQVLTVLEVSPWAGSPQNDANPHGAVRRWAFGPGMAGQVVYLVLEAQREVHLLMVQWIG</sequence>
<organism evidence="1 2">
    <name type="scientific">Nocardia acididurans</name>
    <dbReference type="NCBI Taxonomy" id="2802282"/>
    <lineage>
        <taxon>Bacteria</taxon>
        <taxon>Bacillati</taxon>
        <taxon>Actinomycetota</taxon>
        <taxon>Actinomycetes</taxon>
        <taxon>Mycobacteriales</taxon>
        <taxon>Nocardiaceae</taxon>
        <taxon>Nocardia</taxon>
    </lineage>
</organism>
<gene>
    <name evidence="1" type="ORF">JK358_08685</name>
</gene>
<name>A0ABS1M1F4_9NOCA</name>
<evidence type="ECO:0000313" key="1">
    <source>
        <dbReference type="EMBL" id="MBL1074472.1"/>
    </source>
</evidence>
<accession>A0ABS1M1F4</accession>
<dbReference type="RefSeq" id="WP_201945351.1">
    <property type="nucleotide sequence ID" value="NZ_JAERRJ010000003.1"/>
</dbReference>
<reference evidence="1 2" key="1">
    <citation type="submission" date="2021-01" db="EMBL/GenBank/DDBJ databases">
        <title>WGS of actinomycetes isolated from Thailand.</title>
        <authorList>
            <person name="Thawai C."/>
        </authorList>
    </citation>
    <scope>NUCLEOTIDE SEQUENCE [LARGE SCALE GENOMIC DNA]</scope>
    <source>
        <strain evidence="1 2">LPG 2</strain>
    </source>
</reference>
<protein>
    <submittedName>
        <fullName evidence="1">Uncharacterized protein</fullName>
    </submittedName>
</protein>
<comment type="caution">
    <text evidence="1">The sequence shown here is derived from an EMBL/GenBank/DDBJ whole genome shotgun (WGS) entry which is preliminary data.</text>
</comment>
<keyword evidence="2" id="KW-1185">Reference proteome</keyword>
<proteinExistence type="predicted"/>
<dbReference type="EMBL" id="JAERRJ010000003">
    <property type="protein sequence ID" value="MBL1074472.1"/>
    <property type="molecule type" value="Genomic_DNA"/>
</dbReference>